<comment type="caution">
    <text evidence="1">The sequence shown here is derived from an EMBL/GenBank/DDBJ whole genome shotgun (WGS) entry which is preliminary data.</text>
</comment>
<evidence type="ECO:0000313" key="2">
    <source>
        <dbReference type="Proteomes" id="UP000564644"/>
    </source>
</evidence>
<dbReference type="EMBL" id="JACJVO010000024">
    <property type="protein sequence ID" value="MBB6733188.1"/>
    <property type="molecule type" value="Genomic_DNA"/>
</dbReference>
<accession>A0A7X0SSQ9</accession>
<dbReference type="AlphaFoldDB" id="A0A7X0SSQ9"/>
<sequence>MSRKQAEPTNGPENKPEATFRKEQLLAAKRFTPQQRDILSAVLAENQTYTIDAAVRLIEDFGKRTVK</sequence>
<evidence type="ECO:0000313" key="1">
    <source>
        <dbReference type="EMBL" id="MBB6733188.1"/>
    </source>
</evidence>
<dbReference type="RefSeq" id="WP_185130836.1">
    <property type="nucleotide sequence ID" value="NZ_JACJVO010000024.1"/>
</dbReference>
<proteinExistence type="predicted"/>
<protein>
    <submittedName>
        <fullName evidence="1">Uncharacterized protein</fullName>
    </submittedName>
</protein>
<keyword evidence="2" id="KW-1185">Reference proteome</keyword>
<reference evidence="1 2" key="1">
    <citation type="submission" date="2020-08" db="EMBL/GenBank/DDBJ databases">
        <title>Cohnella phylogeny.</title>
        <authorList>
            <person name="Dunlap C."/>
        </authorList>
    </citation>
    <scope>NUCLEOTIDE SEQUENCE [LARGE SCALE GENOMIC DNA]</scope>
    <source>
        <strain evidence="1 2">CBP 2801</strain>
    </source>
</reference>
<dbReference type="Proteomes" id="UP000564644">
    <property type="component" value="Unassembled WGS sequence"/>
</dbReference>
<gene>
    <name evidence="1" type="ORF">H7C18_19905</name>
</gene>
<organism evidence="1 2">
    <name type="scientific">Cohnella zeiphila</name>
    <dbReference type="NCBI Taxonomy" id="2761120"/>
    <lineage>
        <taxon>Bacteria</taxon>
        <taxon>Bacillati</taxon>
        <taxon>Bacillota</taxon>
        <taxon>Bacilli</taxon>
        <taxon>Bacillales</taxon>
        <taxon>Paenibacillaceae</taxon>
        <taxon>Cohnella</taxon>
    </lineage>
</organism>
<name>A0A7X0SSQ9_9BACL</name>